<keyword evidence="2" id="KW-1185">Reference proteome</keyword>
<accession>A0A916JMZ7</accession>
<dbReference type="KEGG" id="ptan:CRYO30217_02064"/>
<name>A0A916JMZ7_9FLAO</name>
<dbReference type="EMBL" id="OU015584">
    <property type="protein sequence ID" value="CAG5082999.1"/>
    <property type="molecule type" value="Genomic_DNA"/>
</dbReference>
<dbReference type="AlphaFoldDB" id="A0A916JMZ7"/>
<proteinExistence type="predicted"/>
<evidence type="ECO:0000313" key="1">
    <source>
        <dbReference type="EMBL" id="CAG5082999.1"/>
    </source>
</evidence>
<reference evidence="1" key="1">
    <citation type="submission" date="2021-04" db="EMBL/GenBank/DDBJ databases">
        <authorList>
            <person name="Rodrigo-Torres L."/>
            <person name="Arahal R. D."/>
            <person name="Lucena T."/>
        </authorList>
    </citation>
    <scope>NUCLEOTIDE SEQUENCE</scope>
    <source>
        <strain evidence="1">AS29M-1</strain>
    </source>
</reference>
<dbReference type="Proteomes" id="UP000683507">
    <property type="component" value="Chromosome"/>
</dbReference>
<organism evidence="1 2">
    <name type="scientific">Parvicella tangerina</name>
    <dbReference type="NCBI Taxonomy" id="2829795"/>
    <lineage>
        <taxon>Bacteria</taxon>
        <taxon>Pseudomonadati</taxon>
        <taxon>Bacteroidota</taxon>
        <taxon>Flavobacteriia</taxon>
        <taxon>Flavobacteriales</taxon>
        <taxon>Parvicellaceae</taxon>
        <taxon>Parvicella</taxon>
    </lineage>
</organism>
<protein>
    <submittedName>
        <fullName evidence="1">Uncharacterized protein</fullName>
    </submittedName>
</protein>
<sequence>MKNKVQLKDLIICTGQSMITPLGEHIIGLYGKEEIQKVH</sequence>
<evidence type="ECO:0000313" key="2">
    <source>
        <dbReference type="Proteomes" id="UP000683507"/>
    </source>
</evidence>
<gene>
    <name evidence="1" type="ORF">CRYO30217_02064</name>
</gene>